<gene>
    <name evidence="1" type="ORF">BLE401_13135</name>
</gene>
<reference evidence="2" key="1">
    <citation type="submission" date="2016-12" db="EMBL/GenBank/DDBJ databases">
        <title>Complete Genome Sequence of Beggiatoa leptomitiformis D-401.</title>
        <authorList>
            <person name="Fomenkov A."/>
            <person name="Vincze T."/>
            <person name="Grabovich M."/>
            <person name="Anton B.P."/>
            <person name="Dubinina G."/>
            <person name="Orlova M."/>
            <person name="Belousova E."/>
            <person name="Roberts R.J."/>
        </authorList>
    </citation>
    <scope>NUCLEOTIDE SEQUENCE [LARGE SCALE GENOMIC DNA]</scope>
    <source>
        <strain evidence="2">D-401</strain>
    </source>
</reference>
<dbReference type="RefSeq" id="WP_145917096.1">
    <property type="nucleotide sequence ID" value="NZ_CP012373.2"/>
</dbReference>
<name>A0A2N9YG99_9GAMM</name>
<dbReference type="AlphaFoldDB" id="A0A2N9YG99"/>
<protein>
    <submittedName>
        <fullName evidence="1">Uncharacterized protein</fullName>
    </submittedName>
</protein>
<sequence>MMHPQWQTLLKHAILGTDQQPYVPPTTEDALTPLCQQLADRPSEAQLLATAALLQVYQQVGKTPSKTEQVPIIACEPELLPVCSPKAIQHLDLILLKTRYWEDLLIEWSDLVYHAHQIVPARYLLALFSILESNVALRQRLPSAIFGKRGAWLSQFNPTWRNVFIPDELNEENWTSALSTGRAKWLEKIRATDPTKVRQLLESTWATESAKEKQLFLPLFRQHLSLDDEAFLMKCQGDRSQLVSLIATQLLGEIESSFSQIILTCIDNYLSFNTKKKLQVTLPETFDNEWKKWGISEKNTPYGMGEKMGWLYHLLTLISPTMLLRHWNINIETLFKAMKQNEFADALYQALEESVIAHQDKAGAIFFIHNSKRNFFGQFTKLADAVNLTDSERETLLLTYLEKQKDKKGLLDQATFLQVADAIKGSFSLSLSRYVLHNLLEEWLKEQTFYYTASILEKAACKLAPETYPEIPAHLHQILVEKMPNISGIELFLKHYESRFHNLQEFTS</sequence>
<evidence type="ECO:0000313" key="2">
    <source>
        <dbReference type="Proteomes" id="UP000234271"/>
    </source>
</evidence>
<dbReference type="Proteomes" id="UP000234271">
    <property type="component" value="Chromosome"/>
</dbReference>
<keyword evidence="2" id="KW-1185">Reference proteome</keyword>
<proteinExistence type="predicted"/>
<organism evidence="1 2">
    <name type="scientific">Beggiatoa leptomitoformis</name>
    <dbReference type="NCBI Taxonomy" id="288004"/>
    <lineage>
        <taxon>Bacteria</taxon>
        <taxon>Pseudomonadati</taxon>
        <taxon>Pseudomonadota</taxon>
        <taxon>Gammaproteobacteria</taxon>
        <taxon>Thiotrichales</taxon>
        <taxon>Thiotrichaceae</taxon>
        <taxon>Beggiatoa</taxon>
    </lineage>
</organism>
<evidence type="ECO:0000313" key="1">
    <source>
        <dbReference type="EMBL" id="AUI69542.2"/>
    </source>
</evidence>
<accession>A0A2N9YG99</accession>
<dbReference type="InterPro" id="IPR043746">
    <property type="entry name" value="DUF5691"/>
</dbReference>
<dbReference type="STRING" id="288004.AL038_11125"/>
<dbReference type="EMBL" id="CP018889">
    <property type="protein sequence ID" value="AUI69542.2"/>
    <property type="molecule type" value="Genomic_DNA"/>
</dbReference>
<dbReference type="OrthoDB" id="262508at2"/>
<dbReference type="Pfam" id="PF18944">
    <property type="entry name" value="DUF5691"/>
    <property type="match status" value="1"/>
</dbReference>